<comment type="caution">
    <text evidence="1">The sequence shown here is derived from an EMBL/GenBank/DDBJ whole genome shotgun (WGS) entry which is preliminary data.</text>
</comment>
<protein>
    <submittedName>
        <fullName evidence="1">Uncharacterized protein</fullName>
    </submittedName>
</protein>
<dbReference type="EMBL" id="CM046128">
    <property type="protein sequence ID" value="KAI8433193.1"/>
    <property type="molecule type" value="Genomic_DNA"/>
</dbReference>
<organism evidence="1 2">
    <name type="scientific">Choristoneura fumiferana</name>
    <name type="common">Spruce budworm moth</name>
    <name type="synonym">Archips fumiferana</name>
    <dbReference type="NCBI Taxonomy" id="7141"/>
    <lineage>
        <taxon>Eukaryota</taxon>
        <taxon>Metazoa</taxon>
        <taxon>Ecdysozoa</taxon>
        <taxon>Arthropoda</taxon>
        <taxon>Hexapoda</taxon>
        <taxon>Insecta</taxon>
        <taxon>Pterygota</taxon>
        <taxon>Neoptera</taxon>
        <taxon>Endopterygota</taxon>
        <taxon>Lepidoptera</taxon>
        <taxon>Glossata</taxon>
        <taxon>Ditrysia</taxon>
        <taxon>Tortricoidea</taxon>
        <taxon>Tortricidae</taxon>
        <taxon>Tortricinae</taxon>
        <taxon>Choristoneura</taxon>
    </lineage>
</organism>
<dbReference type="Proteomes" id="UP001064048">
    <property type="component" value="Chromosome 28"/>
</dbReference>
<proteinExistence type="predicted"/>
<evidence type="ECO:0000313" key="1">
    <source>
        <dbReference type="EMBL" id="KAI8433193.1"/>
    </source>
</evidence>
<evidence type="ECO:0000313" key="2">
    <source>
        <dbReference type="Proteomes" id="UP001064048"/>
    </source>
</evidence>
<reference evidence="1 2" key="1">
    <citation type="journal article" date="2022" name="Genome Biol. Evol.">
        <title>The Spruce Budworm Genome: Reconstructing the Evolutionary History of Antifreeze Proteins.</title>
        <authorList>
            <person name="Beliveau C."/>
            <person name="Gagne P."/>
            <person name="Picq S."/>
            <person name="Vernygora O."/>
            <person name="Keeling C.I."/>
            <person name="Pinkney K."/>
            <person name="Doucet D."/>
            <person name="Wen F."/>
            <person name="Johnston J.S."/>
            <person name="Maaroufi H."/>
            <person name="Boyle B."/>
            <person name="Laroche J."/>
            <person name="Dewar K."/>
            <person name="Juretic N."/>
            <person name="Blackburn G."/>
            <person name="Nisole A."/>
            <person name="Brunet B."/>
            <person name="Brandao M."/>
            <person name="Lumley L."/>
            <person name="Duan J."/>
            <person name="Quan G."/>
            <person name="Lucarotti C.J."/>
            <person name="Roe A.D."/>
            <person name="Sperling F.A.H."/>
            <person name="Levesque R.C."/>
            <person name="Cusson M."/>
        </authorList>
    </citation>
    <scope>NUCLEOTIDE SEQUENCE [LARGE SCALE GENOMIC DNA]</scope>
    <source>
        <strain evidence="1">Glfc:IPQL:Cfum</strain>
    </source>
</reference>
<gene>
    <name evidence="1" type="ORF">MSG28_015285</name>
</gene>
<name>A0ACC0KAA6_CHOFU</name>
<keyword evidence="2" id="KW-1185">Reference proteome</keyword>
<accession>A0ACC0KAA6</accession>
<sequence length="968" mass="109945">MTETLINSVLTGKLESRLLIKWLNNDSLEEVPEDNVLLCSNKSEFVACFLTYLRNQTDSILQTNNSALQIRQRTPDKVLSSRRKHRRSISEPTSDDRTDSLSVKPDRRSHESPSKDRKRGRKVKTKLFNDELKNTSVSSDESRLSAGMERILVSSTPLKNGSKPELIASPSTPQRFTYDRCDTPRLSHRKDKSVSLGDYMVVTSAMKVKKRKSRNASEDNESKADLDISNTEVFPEISRKANSLRSDKRRIKPTNLDGTMSQKSFSLNSFNSECFQQPSALALEEKNVFKNQKFQPKEVGNSFEAERNILKQERHKLMEKFNLNASVSVPVTPQIKIIQKDSIEKQFTYITAESGKVVFKEQIDLLIEIYEVLLKTNLILNLNSEIYFLISILLSKQIEEDYMDVEGKLNEKTLPDCLLKSIHNCTYFAVKSLWNLRSTLEVILDKNSLKILGENKKVRGYSADLAKFLLNRYGLKCEAESQAPPRPDKPSSGIVCFNLETDNAENFPTLLSFQNFKKQRDMFYEIMRWYTESQATGVPRATLRARVKTLVSCGQTPANHAHLAALAAAHMVGGACSDQESKLSKLQRRLTCPTSESPRLPHFTDKEAFYKEFITNAENESFRVHLRDALASELVTLDQTPLLNDDRNSSSDTPKDYLQLQRKLCLLGKFLGFLAALPYSTLVQESKTSVVVRETGCPKDRVLQNSVSVRSYSQPAIDLKSILKNAIQNGRIIVTLPWIVHYLSMLDYTSLRVKYYQELIRIIFEIYVNISSDECLKKNTRIFLKSILGWLFDLPFFPQEFYEEKIGVCSVANDSLDCLDLIDESILFDLCPYLREVNVLLSTCKVQQKESYRHITPVSLSVNSEDRMRNKEKELQLRLEEELIKSQPSSTRRVLELVIERVTSASVRELTASVNGARNKAREAARRAVAERGDDLVSGQVWDRSGGLGDASGGVWVGVGKCGISRRI</sequence>